<proteinExistence type="predicted"/>
<evidence type="ECO:0000313" key="4">
    <source>
        <dbReference type="Proteomes" id="UP000195913"/>
    </source>
</evidence>
<dbReference type="AlphaFoldDB" id="A0A1R4EUI2"/>
<dbReference type="InterPro" id="IPR001460">
    <property type="entry name" value="PCN-bd_Tpept"/>
</dbReference>
<dbReference type="Pfam" id="PF00905">
    <property type="entry name" value="Transpeptidase"/>
    <property type="match status" value="1"/>
</dbReference>
<feature type="domain" description="Penicillin-binding protein transpeptidase" evidence="1">
    <location>
        <begin position="156"/>
        <end position="465"/>
    </location>
</feature>
<dbReference type="GO" id="GO:0051301">
    <property type="term" value="P:cell division"/>
    <property type="evidence" value="ECO:0007669"/>
    <property type="project" value="UniProtKB-KW"/>
</dbReference>
<evidence type="ECO:0000313" key="3">
    <source>
        <dbReference type="EMBL" id="SJM47261.1"/>
    </source>
</evidence>
<dbReference type="InterPro" id="IPR050515">
    <property type="entry name" value="Beta-lactam/transpept"/>
</dbReference>
<accession>A0A1R4EUI2</accession>
<dbReference type="PANTHER" id="PTHR30627">
    <property type="entry name" value="PEPTIDOGLYCAN D,D-TRANSPEPTIDASE"/>
    <property type="match status" value="1"/>
</dbReference>
<sequence length="482" mass="51995">MNTAIRHVWIAIVCLFVLVFGALSYIQFFAVKDLNANPLNTRQLYKNFDLARGALLVDGTPIAESVASDDQFDYQRVYHDPKLYSHLTGFYSLTYGANQLEGVMDDELTGQSDSQFYSRMINLLTGQSDEGASVELTIDPNLQKTAYNLIPDGQQGTIIVSAPKTGNILAMVSKPSYDTNLLAVHSGKIASANMAQILKTPGLSPNINPAIGRLISPGSTFKILDLVAGLESGKYDLDSVYDNPTSITLPGTSTKVSNFGQGICANEPRAKLEFIVAQSCNTPFVAMSEAVGQDALRDVTERFGFGQQLQIPQRVTPSKFPTDLTPDQLGLSSIGQFDVKATPLQMNMVAMGIANDGVVMKPNLIKRVTAPDLSVLEEPKPEEFSTATSKKVANQVTELMRAPLKGGTAYTADIPGLDIAAKTGTAQLGDGTDRVNSWITGFAPADDPEVAVTIVIEKTDYETGHNLTSPNLKKMLEAVFNK</sequence>
<dbReference type="InterPro" id="IPR012338">
    <property type="entry name" value="Beta-lactam/transpept-like"/>
</dbReference>
<keyword evidence="3" id="KW-0131">Cell cycle</keyword>
<dbReference type="EMBL" id="FUHW01000004">
    <property type="protein sequence ID" value="SJM47261.1"/>
    <property type="molecule type" value="Genomic_DNA"/>
</dbReference>
<keyword evidence="4" id="KW-1185">Reference proteome</keyword>
<gene>
    <name evidence="3" type="ORF">FM101_00870</name>
</gene>
<protein>
    <submittedName>
        <fullName evidence="3">Cell division protein FtsI [Peptidoglycan synthetase]</fullName>
        <ecNumber evidence="3">2.4.1.129</ecNumber>
    </submittedName>
</protein>
<dbReference type="RefSeq" id="WP_086994076.1">
    <property type="nucleotide sequence ID" value="NZ_FUHW01000004.1"/>
</dbReference>
<keyword evidence="3" id="KW-0132">Cell division</keyword>
<dbReference type="InterPro" id="IPR054120">
    <property type="entry name" value="PBPA_dimer"/>
</dbReference>
<dbReference type="SUPFAM" id="SSF56601">
    <property type="entry name" value="beta-lactamase/transpeptidase-like"/>
    <property type="match status" value="1"/>
</dbReference>
<dbReference type="Gene3D" id="3.90.1310.10">
    <property type="entry name" value="Penicillin-binding protein 2a (Domain 2)"/>
    <property type="match status" value="1"/>
</dbReference>
<dbReference type="PANTHER" id="PTHR30627:SF24">
    <property type="entry name" value="PENICILLIN-BINDING PROTEIN 4B"/>
    <property type="match status" value="1"/>
</dbReference>
<organism evidence="3 4">
    <name type="scientific">Arthrobacter rhombi</name>
    <dbReference type="NCBI Taxonomy" id="71253"/>
    <lineage>
        <taxon>Bacteria</taxon>
        <taxon>Bacillati</taxon>
        <taxon>Actinomycetota</taxon>
        <taxon>Actinomycetes</taxon>
        <taxon>Micrococcales</taxon>
        <taxon>Micrococcaceae</taxon>
        <taxon>Arthrobacter</taxon>
    </lineage>
</organism>
<keyword evidence="3" id="KW-0328">Glycosyltransferase</keyword>
<dbReference type="Proteomes" id="UP000195913">
    <property type="component" value="Unassembled WGS sequence"/>
</dbReference>
<dbReference type="Gene3D" id="3.40.710.10">
    <property type="entry name" value="DD-peptidase/beta-lactamase superfamily"/>
    <property type="match status" value="1"/>
</dbReference>
<dbReference type="GO" id="GO:0016757">
    <property type="term" value="F:glycosyltransferase activity"/>
    <property type="evidence" value="ECO:0007669"/>
    <property type="project" value="UniProtKB-KW"/>
</dbReference>
<dbReference type="GO" id="GO:0008658">
    <property type="term" value="F:penicillin binding"/>
    <property type="evidence" value="ECO:0007669"/>
    <property type="project" value="InterPro"/>
</dbReference>
<dbReference type="GO" id="GO:0071555">
    <property type="term" value="P:cell wall organization"/>
    <property type="evidence" value="ECO:0007669"/>
    <property type="project" value="TreeGrafter"/>
</dbReference>
<evidence type="ECO:0000259" key="2">
    <source>
        <dbReference type="Pfam" id="PF21922"/>
    </source>
</evidence>
<feature type="domain" description="Penicillin binding protein A dimerisation" evidence="2">
    <location>
        <begin position="52"/>
        <end position="134"/>
    </location>
</feature>
<dbReference type="GO" id="GO:0071972">
    <property type="term" value="F:peptidoglycan L,D-transpeptidase activity"/>
    <property type="evidence" value="ECO:0007669"/>
    <property type="project" value="TreeGrafter"/>
</dbReference>
<name>A0A1R4EUI2_9MICC</name>
<keyword evidence="3" id="KW-0808">Transferase</keyword>
<dbReference type="Pfam" id="PF21922">
    <property type="entry name" value="PBP_dimer_2"/>
    <property type="match status" value="1"/>
</dbReference>
<dbReference type="GO" id="GO:0005886">
    <property type="term" value="C:plasma membrane"/>
    <property type="evidence" value="ECO:0007669"/>
    <property type="project" value="TreeGrafter"/>
</dbReference>
<evidence type="ECO:0000259" key="1">
    <source>
        <dbReference type="Pfam" id="PF00905"/>
    </source>
</evidence>
<dbReference type="EC" id="2.4.1.129" evidence="3"/>
<reference evidence="3 4" key="1">
    <citation type="submission" date="2017-02" db="EMBL/GenBank/DDBJ databases">
        <authorList>
            <person name="Peterson S.W."/>
        </authorList>
    </citation>
    <scope>NUCLEOTIDE SEQUENCE [LARGE SCALE GENOMIC DNA]</scope>
    <source>
        <strain evidence="3 4">B Ar 00.02</strain>
    </source>
</reference>